<reference evidence="2 3" key="1">
    <citation type="submission" date="2018-04" db="EMBL/GenBank/DDBJ databases">
        <title>Genomic Encyclopedia of Archaeal and Bacterial Type Strains, Phase II (KMG-II): from individual species to whole genera.</title>
        <authorList>
            <person name="Goeker M."/>
        </authorList>
    </citation>
    <scope>NUCLEOTIDE SEQUENCE [LARGE SCALE GENOMIC DNA]</scope>
    <source>
        <strain evidence="2 3">DSM 29955</strain>
    </source>
</reference>
<keyword evidence="2" id="KW-0687">Ribonucleoprotein</keyword>
<feature type="domain" description="N-acetyltransferase" evidence="1">
    <location>
        <begin position="1"/>
        <end position="161"/>
    </location>
</feature>
<keyword evidence="3" id="KW-1185">Reference proteome</keyword>
<evidence type="ECO:0000313" key="2">
    <source>
        <dbReference type="EMBL" id="PUB13593.1"/>
    </source>
</evidence>
<organism evidence="2 3">
    <name type="scientific">Yoonia sediminilitoris</name>
    <dbReference type="NCBI Taxonomy" id="1286148"/>
    <lineage>
        <taxon>Bacteria</taxon>
        <taxon>Pseudomonadati</taxon>
        <taxon>Pseudomonadota</taxon>
        <taxon>Alphaproteobacteria</taxon>
        <taxon>Rhodobacterales</taxon>
        <taxon>Paracoccaceae</taxon>
        <taxon>Yoonia</taxon>
    </lineage>
</organism>
<dbReference type="GO" id="GO:0005840">
    <property type="term" value="C:ribosome"/>
    <property type="evidence" value="ECO:0007669"/>
    <property type="project" value="UniProtKB-KW"/>
</dbReference>
<evidence type="ECO:0000259" key="1">
    <source>
        <dbReference type="PROSITE" id="PS51186"/>
    </source>
</evidence>
<accession>A0A2T6KEP6</accession>
<dbReference type="OrthoDB" id="5459937at2"/>
<dbReference type="InterPro" id="IPR052742">
    <property type="entry name" value="Mito_N-acetyltransferase"/>
</dbReference>
<dbReference type="SUPFAM" id="SSF55729">
    <property type="entry name" value="Acyl-CoA N-acyltransferases (Nat)"/>
    <property type="match status" value="1"/>
</dbReference>
<comment type="caution">
    <text evidence="2">The sequence shown here is derived from an EMBL/GenBank/DDBJ whole genome shotgun (WGS) entry which is preliminary data.</text>
</comment>
<dbReference type="GO" id="GO:0016747">
    <property type="term" value="F:acyltransferase activity, transferring groups other than amino-acyl groups"/>
    <property type="evidence" value="ECO:0007669"/>
    <property type="project" value="InterPro"/>
</dbReference>
<proteinExistence type="predicted"/>
<dbReference type="Gene3D" id="3.40.630.30">
    <property type="match status" value="1"/>
</dbReference>
<dbReference type="CDD" id="cd04301">
    <property type="entry name" value="NAT_SF"/>
    <property type="match status" value="1"/>
</dbReference>
<dbReference type="PROSITE" id="PS51186">
    <property type="entry name" value="GNAT"/>
    <property type="match status" value="1"/>
</dbReference>
<evidence type="ECO:0000313" key="3">
    <source>
        <dbReference type="Proteomes" id="UP000244523"/>
    </source>
</evidence>
<protein>
    <submittedName>
        <fullName evidence="2">Ribosomal protein S18 acetylase RimI-like enzyme</fullName>
    </submittedName>
</protein>
<dbReference type="RefSeq" id="WP_108386829.1">
    <property type="nucleotide sequence ID" value="NZ_QBUD01000007.1"/>
</dbReference>
<dbReference type="InterPro" id="IPR016181">
    <property type="entry name" value="Acyl_CoA_acyltransferase"/>
</dbReference>
<dbReference type="Proteomes" id="UP000244523">
    <property type="component" value="Unassembled WGS sequence"/>
</dbReference>
<dbReference type="PANTHER" id="PTHR43138:SF1">
    <property type="entry name" value="N-ACETYLTRANSFERASE ACA1"/>
    <property type="match status" value="1"/>
</dbReference>
<sequence length="162" mass="17495">MIIRPATATDHDAIWTLLHDVFRAGETYAVDPAITKADALDYWVKASAATYVAEADGRIVGTYYIKTNQPGGGAHICNCGYIVSPAARGQGLARQMCEASQERARAMGYRAMQFNFVLSSNAGAVRLWHKLGFTTVGTIPDAFDHPKVGMVDAYVMHKALAG</sequence>
<keyword evidence="2" id="KW-0689">Ribosomal protein</keyword>
<dbReference type="PANTHER" id="PTHR43138">
    <property type="entry name" value="ACETYLTRANSFERASE, GNAT FAMILY"/>
    <property type="match status" value="1"/>
</dbReference>
<dbReference type="Pfam" id="PF00583">
    <property type="entry name" value="Acetyltransf_1"/>
    <property type="match status" value="1"/>
</dbReference>
<name>A0A2T6KEP6_9RHOB</name>
<dbReference type="InterPro" id="IPR000182">
    <property type="entry name" value="GNAT_dom"/>
</dbReference>
<dbReference type="AlphaFoldDB" id="A0A2T6KEP6"/>
<dbReference type="EMBL" id="QBUD01000007">
    <property type="protein sequence ID" value="PUB13593.1"/>
    <property type="molecule type" value="Genomic_DNA"/>
</dbReference>
<gene>
    <name evidence="2" type="ORF">C8N45_10752</name>
</gene>